<sequence>MNFLLIAGAVQGFIFSVVIFLTRRKVEKPVVFLNLLVFFLSLNNLQSWLITKGLVIDQVFFKHFEFPWYVLILPMFYAFLIHYLGIEKKRMPFLGPTITVFIGELLARSIFLFQVYQGRYDPETIPMYNAIEDTVTLLYSLFIFGKAVRIVFKYQELYPTILTFDDLNWIKRFIKWGAVIFLLWGIAVVLNIFSETIKAPYSYYPLRIASSVLLYWIGYQAFFRYVVLKDRIVLRREMRKNKVNESIGAIANAKDTKLGKQEIEFKKIQDHVVGQQRYIDSSLSLEKLSEELNMGTSKLSALINQYSGHNFSDYVNGLRVEDAKRLLANPDFENYTIVSIGLECGFNSKSTFYSAFNKFTGHTPSEYRKQFTRNK</sequence>
<dbReference type="InterPro" id="IPR009057">
    <property type="entry name" value="Homeodomain-like_sf"/>
</dbReference>
<protein>
    <submittedName>
        <fullName evidence="6">Helix-turn-helix transcriptional regulator</fullName>
    </submittedName>
</protein>
<dbReference type="AlphaFoldDB" id="A0A967E9B3"/>
<reference evidence="6" key="1">
    <citation type="submission" date="2019-07" db="EMBL/GenBank/DDBJ databases">
        <authorList>
            <person name="De-Chao Zhang Q."/>
        </authorList>
    </citation>
    <scope>NUCLEOTIDE SEQUENCE</scope>
    <source>
        <strain evidence="6">TP-CH-4</strain>
    </source>
</reference>
<evidence type="ECO:0000256" key="4">
    <source>
        <dbReference type="SAM" id="Phobius"/>
    </source>
</evidence>
<evidence type="ECO:0000259" key="5">
    <source>
        <dbReference type="PROSITE" id="PS01124"/>
    </source>
</evidence>
<dbReference type="PROSITE" id="PS00041">
    <property type="entry name" value="HTH_ARAC_FAMILY_1"/>
    <property type="match status" value="1"/>
</dbReference>
<name>A0A967E9B3_9FLAO</name>
<keyword evidence="3" id="KW-0804">Transcription</keyword>
<organism evidence="6 7">
    <name type="scientific">Pelagihabitans pacificus</name>
    <dbReference type="NCBI Taxonomy" id="2696054"/>
    <lineage>
        <taxon>Bacteria</taxon>
        <taxon>Pseudomonadati</taxon>
        <taxon>Bacteroidota</taxon>
        <taxon>Flavobacteriia</taxon>
        <taxon>Flavobacteriales</taxon>
        <taxon>Flavobacteriaceae</taxon>
        <taxon>Pelagihabitans</taxon>
    </lineage>
</organism>
<dbReference type="PROSITE" id="PS01124">
    <property type="entry name" value="HTH_ARAC_FAMILY_2"/>
    <property type="match status" value="1"/>
</dbReference>
<dbReference type="GO" id="GO:0043565">
    <property type="term" value="F:sequence-specific DNA binding"/>
    <property type="evidence" value="ECO:0007669"/>
    <property type="project" value="InterPro"/>
</dbReference>
<keyword evidence="4" id="KW-0472">Membrane</keyword>
<comment type="caution">
    <text evidence="6">The sequence shown here is derived from an EMBL/GenBank/DDBJ whole genome shotgun (WGS) entry which is preliminary data.</text>
</comment>
<feature type="domain" description="HTH araC/xylS-type" evidence="5">
    <location>
        <begin position="279"/>
        <end position="370"/>
    </location>
</feature>
<feature type="transmembrane region" description="Helical" evidence="4">
    <location>
        <begin position="66"/>
        <end position="86"/>
    </location>
</feature>
<gene>
    <name evidence="6" type="ORF">FK220_003055</name>
</gene>
<keyword evidence="4" id="KW-1133">Transmembrane helix</keyword>
<dbReference type="SUPFAM" id="SSF46689">
    <property type="entry name" value="Homeodomain-like"/>
    <property type="match status" value="1"/>
</dbReference>
<feature type="transmembrane region" description="Helical" evidence="4">
    <location>
        <begin position="173"/>
        <end position="194"/>
    </location>
</feature>
<keyword evidence="7" id="KW-1185">Reference proteome</keyword>
<proteinExistence type="predicted"/>
<dbReference type="EMBL" id="VIKU02000001">
    <property type="protein sequence ID" value="NHF58306.1"/>
    <property type="molecule type" value="Genomic_DNA"/>
</dbReference>
<evidence type="ECO:0000256" key="3">
    <source>
        <dbReference type="ARBA" id="ARBA00023163"/>
    </source>
</evidence>
<feature type="transmembrane region" description="Helical" evidence="4">
    <location>
        <begin position="136"/>
        <end position="152"/>
    </location>
</feature>
<dbReference type="PANTHER" id="PTHR43280:SF29">
    <property type="entry name" value="ARAC-FAMILY TRANSCRIPTIONAL REGULATOR"/>
    <property type="match status" value="1"/>
</dbReference>
<dbReference type="GO" id="GO:0003700">
    <property type="term" value="F:DNA-binding transcription factor activity"/>
    <property type="evidence" value="ECO:0007669"/>
    <property type="project" value="InterPro"/>
</dbReference>
<evidence type="ECO:0000256" key="1">
    <source>
        <dbReference type="ARBA" id="ARBA00023015"/>
    </source>
</evidence>
<feature type="transmembrane region" description="Helical" evidence="4">
    <location>
        <begin position="93"/>
        <end position="116"/>
    </location>
</feature>
<dbReference type="SMART" id="SM00342">
    <property type="entry name" value="HTH_ARAC"/>
    <property type="match status" value="1"/>
</dbReference>
<keyword evidence="4" id="KW-0812">Transmembrane</keyword>
<dbReference type="InterPro" id="IPR018060">
    <property type="entry name" value="HTH_AraC"/>
</dbReference>
<dbReference type="PRINTS" id="PR00032">
    <property type="entry name" value="HTHARAC"/>
</dbReference>
<evidence type="ECO:0000313" key="6">
    <source>
        <dbReference type="EMBL" id="NHF58306.1"/>
    </source>
</evidence>
<dbReference type="InterPro" id="IPR018062">
    <property type="entry name" value="HTH_AraC-typ_CS"/>
</dbReference>
<dbReference type="Pfam" id="PF12833">
    <property type="entry name" value="HTH_18"/>
    <property type="match status" value="1"/>
</dbReference>
<evidence type="ECO:0000313" key="7">
    <source>
        <dbReference type="Proteomes" id="UP000707206"/>
    </source>
</evidence>
<dbReference type="Gene3D" id="1.10.10.60">
    <property type="entry name" value="Homeodomain-like"/>
    <property type="match status" value="2"/>
</dbReference>
<feature type="transmembrane region" description="Helical" evidence="4">
    <location>
        <begin position="6"/>
        <end position="22"/>
    </location>
</feature>
<dbReference type="InterPro" id="IPR020449">
    <property type="entry name" value="Tscrpt_reg_AraC-type_HTH"/>
</dbReference>
<evidence type="ECO:0000256" key="2">
    <source>
        <dbReference type="ARBA" id="ARBA00023125"/>
    </source>
</evidence>
<dbReference type="Proteomes" id="UP000707206">
    <property type="component" value="Unassembled WGS sequence"/>
</dbReference>
<dbReference type="PANTHER" id="PTHR43280">
    <property type="entry name" value="ARAC-FAMILY TRANSCRIPTIONAL REGULATOR"/>
    <property type="match status" value="1"/>
</dbReference>
<keyword evidence="1" id="KW-0805">Transcription regulation</keyword>
<accession>A0A967E9B3</accession>
<feature type="transmembrane region" description="Helical" evidence="4">
    <location>
        <begin position="29"/>
        <end position="46"/>
    </location>
</feature>
<keyword evidence="2" id="KW-0238">DNA-binding</keyword>
<reference evidence="6" key="2">
    <citation type="submission" date="2020-03" db="EMBL/GenBank/DDBJ databases">
        <title>Flavobacteriaceae bacterium strain TP-CH-4, a member of the family Flavobacteriaceae isolated from a deep-sea seamount.</title>
        <authorList>
            <person name="Zhang D.-C."/>
        </authorList>
    </citation>
    <scope>NUCLEOTIDE SEQUENCE</scope>
    <source>
        <strain evidence="6">TP-CH-4</strain>
    </source>
</reference>
<feature type="transmembrane region" description="Helical" evidence="4">
    <location>
        <begin position="206"/>
        <end position="227"/>
    </location>
</feature>